<evidence type="ECO:0000256" key="3">
    <source>
        <dbReference type="ARBA" id="ARBA00021539"/>
    </source>
</evidence>
<dbReference type="Proteomes" id="UP001139319">
    <property type="component" value="Unassembled WGS sequence"/>
</dbReference>
<evidence type="ECO:0000256" key="9">
    <source>
        <dbReference type="ARBA" id="ARBA00023136"/>
    </source>
</evidence>
<dbReference type="PROSITE" id="PS00409">
    <property type="entry name" value="PROKAR_NTER_METHYL"/>
    <property type="match status" value="1"/>
</dbReference>
<dbReference type="InterPro" id="IPR045584">
    <property type="entry name" value="Pilin-like"/>
</dbReference>
<dbReference type="PANTHER" id="PTHR39583">
    <property type="entry name" value="TYPE II SECRETION SYSTEM PROTEIN J-RELATED"/>
    <property type="match status" value="1"/>
</dbReference>
<evidence type="ECO:0000256" key="10">
    <source>
        <dbReference type="SAM" id="Phobius"/>
    </source>
</evidence>
<keyword evidence="5" id="KW-0488">Methylation</keyword>
<organism evidence="11 12">
    <name type="scientific">Gilvimarinus xylanilyticus</name>
    <dbReference type="NCBI Taxonomy" id="2944139"/>
    <lineage>
        <taxon>Bacteria</taxon>
        <taxon>Pseudomonadati</taxon>
        <taxon>Pseudomonadota</taxon>
        <taxon>Gammaproteobacteria</taxon>
        <taxon>Cellvibrionales</taxon>
        <taxon>Cellvibrionaceae</taxon>
        <taxon>Gilvimarinus</taxon>
    </lineage>
</organism>
<dbReference type="AlphaFoldDB" id="A0A9X2I1D3"/>
<keyword evidence="8 10" id="KW-1133">Transmembrane helix</keyword>
<feature type="transmembrane region" description="Helical" evidence="10">
    <location>
        <begin position="12"/>
        <end position="33"/>
    </location>
</feature>
<keyword evidence="12" id="KW-1185">Reference proteome</keyword>
<evidence type="ECO:0000256" key="7">
    <source>
        <dbReference type="ARBA" id="ARBA00022692"/>
    </source>
</evidence>
<name>A0A9X2I1D3_9GAMM</name>
<evidence type="ECO:0000256" key="1">
    <source>
        <dbReference type="ARBA" id="ARBA00004377"/>
    </source>
</evidence>
<sequence>MSSAAHPQPQAGFTLIEVVIALAITAVIMTFTYQSFSTASRSAEASAQTLARINELDRTWQILNQDLRHILQPVDASNDPNVPGGLRRPFRGASLYGDTSGDKLVLRFTRGGWLNPMNRPRSDMQQVIYRIEDGTLWRDYRPERNLVIEDWLYATDLIRQPMLEAIADIDVRFLSQQKAQQQGTGVLSGEDYARDWVQTWPDSSGVGVDTSLPVAVVIRIELEDGLVSERLYDLAQ</sequence>
<dbReference type="GO" id="GO:0005886">
    <property type="term" value="C:plasma membrane"/>
    <property type="evidence" value="ECO:0007669"/>
    <property type="project" value="UniProtKB-SubCell"/>
</dbReference>
<keyword evidence="7 10" id="KW-0812">Transmembrane</keyword>
<dbReference type="RefSeq" id="WP_253968641.1">
    <property type="nucleotide sequence ID" value="NZ_JAMFTH010000005.1"/>
</dbReference>
<reference evidence="11" key="2">
    <citation type="submission" date="2023-01" db="EMBL/GenBank/DDBJ databases">
        <title>Gilvimarinus xylanilyticus HB14 isolated from Caulerpa lentillifera aquaculture base in Hainan, China.</title>
        <authorList>
            <person name="Zhang Y.-J."/>
        </authorList>
    </citation>
    <scope>NUCLEOTIDE SEQUENCE</scope>
    <source>
        <strain evidence="11">HB14</strain>
    </source>
</reference>
<dbReference type="NCBIfam" id="TIGR01711">
    <property type="entry name" value="gspJ"/>
    <property type="match status" value="1"/>
</dbReference>
<dbReference type="NCBIfam" id="TIGR02532">
    <property type="entry name" value="IV_pilin_GFxxxE"/>
    <property type="match status" value="1"/>
</dbReference>
<evidence type="ECO:0000313" key="12">
    <source>
        <dbReference type="Proteomes" id="UP001139319"/>
    </source>
</evidence>
<dbReference type="Pfam" id="PF11612">
    <property type="entry name" value="T2SSJ"/>
    <property type="match status" value="1"/>
</dbReference>
<evidence type="ECO:0000313" key="11">
    <source>
        <dbReference type="EMBL" id="MCP8900346.1"/>
    </source>
</evidence>
<dbReference type="PANTHER" id="PTHR39583:SF2">
    <property type="entry name" value="TYPE II SECRETION SYSTEM PROTEIN J"/>
    <property type="match status" value="1"/>
</dbReference>
<dbReference type="Gene3D" id="3.10.610.10">
    <property type="entry name" value="GSPII I/J protein-like"/>
    <property type="match status" value="1"/>
</dbReference>
<dbReference type="InterPro" id="IPR010055">
    <property type="entry name" value="T2SS_protein-GspJ"/>
</dbReference>
<evidence type="ECO:0000256" key="2">
    <source>
        <dbReference type="ARBA" id="ARBA00011084"/>
    </source>
</evidence>
<evidence type="ECO:0000256" key="8">
    <source>
        <dbReference type="ARBA" id="ARBA00022989"/>
    </source>
</evidence>
<dbReference type="InterPro" id="IPR012902">
    <property type="entry name" value="N_methyl_site"/>
</dbReference>
<proteinExistence type="inferred from homology"/>
<comment type="subcellular location">
    <subcellularLocation>
        <location evidence="1">Cell inner membrane</location>
        <topology evidence="1">Single-pass membrane protein</topology>
    </subcellularLocation>
</comment>
<evidence type="ECO:0000256" key="4">
    <source>
        <dbReference type="ARBA" id="ARBA00022475"/>
    </source>
</evidence>
<dbReference type="EMBL" id="JAMFTH010000005">
    <property type="protein sequence ID" value="MCP8900346.1"/>
    <property type="molecule type" value="Genomic_DNA"/>
</dbReference>
<dbReference type="GO" id="GO:0015627">
    <property type="term" value="C:type II protein secretion system complex"/>
    <property type="evidence" value="ECO:0007669"/>
    <property type="project" value="InterPro"/>
</dbReference>
<keyword evidence="6" id="KW-0997">Cell inner membrane</keyword>
<protein>
    <recommendedName>
        <fullName evidence="3">Type II secretion system protein J</fullName>
    </recommendedName>
</protein>
<reference evidence="11" key="1">
    <citation type="submission" date="2022-05" db="EMBL/GenBank/DDBJ databases">
        <authorList>
            <person name="Sun H.-N."/>
        </authorList>
    </citation>
    <scope>NUCLEOTIDE SEQUENCE</scope>
    <source>
        <strain evidence="11">HB14</strain>
    </source>
</reference>
<keyword evidence="9 10" id="KW-0472">Membrane</keyword>
<gene>
    <name evidence="11" type="primary">gspJ</name>
    <name evidence="11" type="ORF">M6D89_13660</name>
</gene>
<keyword evidence="4" id="KW-1003">Cell membrane</keyword>
<accession>A0A9X2I1D3</accession>
<evidence type="ECO:0000256" key="5">
    <source>
        <dbReference type="ARBA" id="ARBA00022481"/>
    </source>
</evidence>
<dbReference type="Pfam" id="PF07963">
    <property type="entry name" value="N_methyl"/>
    <property type="match status" value="1"/>
</dbReference>
<dbReference type="GO" id="GO:0015628">
    <property type="term" value="P:protein secretion by the type II secretion system"/>
    <property type="evidence" value="ECO:0007669"/>
    <property type="project" value="InterPro"/>
</dbReference>
<dbReference type="InterPro" id="IPR051621">
    <property type="entry name" value="T2SS_protein_J"/>
</dbReference>
<dbReference type="SUPFAM" id="SSF54523">
    <property type="entry name" value="Pili subunits"/>
    <property type="match status" value="1"/>
</dbReference>
<evidence type="ECO:0000256" key="6">
    <source>
        <dbReference type="ARBA" id="ARBA00022519"/>
    </source>
</evidence>
<comment type="caution">
    <text evidence="11">The sequence shown here is derived from an EMBL/GenBank/DDBJ whole genome shotgun (WGS) entry which is preliminary data.</text>
</comment>
<comment type="similarity">
    <text evidence="2">Belongs to the GSP J family.</text>
</comment>